<evidence type="ECO:0000313" key="2">
    <source>
        <dbReference type="Proteomes" id="UP000789525"/>
    </source>
</evidence>
<evidence type="ECO:0000313" key="1">
    <source>
        <dbReference type="EMBL" id="CAG8588124.1"/>
    </source>
</evidence>
<dbReference type="EMBL" id="CAJVPT010012512">
    <property type="protein sequence ID" value="CAG8588124.1"/>
    <property type="molecule type" value="Genomic_DNA"/>
</dbReference>
<proteinExistence type="predicted"/>
<dbReference type="Proteomes" id="UP000789525">
    <property type="component" value="Unassembled WGS sequence"/>
</dbReference>
<protein>
    <submittedName>
        <fullName evidence="1">14638_t:CDS:1</fullName>
    </submittedName>
</protein>
<comment type="caution">
    <text evidence="1">The sequence shown here is derived from an EMBL/GenBank/DDBJ whole genome shotgun (WGS) entry which is preliminary data.</text>
</comment>
<keyword evidence="2" id="KW-1185">Reference proteome</keyword>
<organism evidence="1 2">
    <name type="scientific">Acaulospora colombiana</name>
    <dbReference type="NCBI Taxonomy" id="27376"/>
    <lineage>
        <taxon>Eukaryota</taxon>
        <taxon>Fungi</taxon>
        <taxon>Fungi incertae sedis</taxon>
        <taxon>Mucoromycota</taxon>
        <taxon>Glomeromycotina</taxon>
        <taxon>Glomeromycetes</taxon>
        <taxon>Diversisporales</taxon>
        <taxon>Acaulosporaceae</taxon>
        <taxon>Acaulospora</taxon>
    </lineage>
</organism>
<accession>A0ACA9MGJ1</accession>
<gene>
    <name evidence="1" type="ORF">ACOLOM_LOCUS6219</name>
</gene>
<feature type="non-terminal residue" evidence="1">
    <location>
        <position position="1"/>
    </location>
</feature>
<sequence length="126" mass="14332">EAFAVKPPAYGRILNRLDKTVRDWNLGNLPPFDQLPTTEDAEVDPRALIQSLSTTALREIALMYLHRRYFVEALTKRSNEPLRSKYAMSVLAVHRSATTLLQGILRSVCAAERIFATMSFMWVHAL</sequence>
<name>A0ACA9MGJ1_9GLOM</name>
<reference evidence="1" key="1">
    <citation type="submission" date="2021-06" db="EMBL/GenBank/DDBJ databases">
        <authorList>
            <person name="Kallberg Y."/>
            <person name="Tangrot J."/>
            <person name="Rosling A."/>
        </authorList>
    </citation>
    <scope>NUCLEOTIDE SEQUENCE</scope>
    <source>
        <strain evidence="1">CL356</strain>
    </source>
</reference>